<dbReference type="GO" id="GO:0006825">
    <property type="term" value="P:copper ion transport"/>
    <property type="evidence" value="ECO:0007669"/>
    <property type="project" value="InterPro"/>
</dbReference>
<feature type="chain" id="PRO_5035285717" description="CopC domain-containing protein" evidence="7">
    <location>
        <begin position="33"/>
        <end position="130"/>
    </location>
</feature>
<dbReference type="InterPro" id="IPR014756">
    <property type="entry name" value="Ig_E-set"/>
</dbReference>
<evidence type="ECO:0000256" key="3">
    <source>
        <dbReference type="ARBA" id="ARBA00022723"/>
    </source>
</evidence>
<dbReference type="InterPro" id="IPR047685">
    <property type="entry name" value="CopC-like"/>
</dbReference>
<dbReference type="InterPro" id="IPR014755">
    <property type="entry name" value="Cu-Rt/internalin_Ig-like"/>
</dbReference>
<evidence type="ECO:0000256" key="7">
    <source>
        <dbReference type="SAM" id="SignalP"/>
    </source>
</evidence>
<evidence type="ECO:0000313" key="9">
    <source>
        <dbReference type="EMBL" id="GGF21911.1"/>
    </source>
</evidence>
<dbReference type="GO" id="GO:0042597">
    <property type="term" value="C:periplasmic space"/>
    <property type="evidence" value="ECO:0007669"/>
    <property type="project" value="UniProtKB-SubCell"/>
</dbReference>
<evidence type="ECO:0000256" key="4">
    <source>
        <dbReference type="ARBA" id="ARBA00022729"/>
    </source>
</evidence>
<keyword evidence="10" id="KW-1185">Reference proteome</keyword>
<comment type="similarity">
    <text evidence="2">Belongs to the CopC family.</text>
</comment>
<keyword evidence="5" id="KW-0574">Periplasm</keyword>
<dbReference type="RefSeq" id="WP_189047100.1">
    <property type="nucleotide sequence ID" value="NZ_BMJQ01000007.1"/>
</dbReference>
<keyword evidence="3" id="KW-0479">Metal-binding</keyword>
<dbReference type="GO" id="GO:0005886">
    <property type="term" value="C:plasma membrane"/>
    <property type="evidence" value="ECO:0007669"/>
    <property type="project" value="TreeGrafter"/>
</dbReference>
<name>A0A8J3E3V3_9PROT</name>
<dbReference type="InterPro" id="IPR032694">
    <property type="entry name" value="CopC/D"/>
</dbReference>
<dbReference type="GO" id="GO:0046688">
    <property type="term" value="P:response to copper ion"/>
    <property type="evidence" value="ECO:0007669"/>
    <property type="project" value="InterPro"/>
</dbReference>
<evidence type="ECO:0000256" key="5">
    <source>
        <dbReference type="ARBA" id="ARBA00022764"/>
    </source>
</evidence>
<keyword evidence="6" id="KW-0186">Copper</keyword>
<feature type="domain" description="CopC" evidence="8">
    <location>
        <begin position="33"/>
        <end position="128"/>
    </location>
</feature>
<sequence>MTRSTYSTRPHSTRLGAFVLGLLLASTGPAFAHAMLETATPSAGSTVVSPSAIRLSFSEALEPAFSTIKLTGPDGQPVAAPKAAPDPADAKVLVLQPAAPLAPGHYHVAWIVVSVDTHRTQGGFDFTVQP</sequence>
<dbReference type="EMBL" id="BMJQ01000007">
    <property type="protein sequence ID" value="GGF21911.1"/>
    <property type="molecule type" value="Genomic_DNA"/>
</dbReference>
<dbReference type="GO" id="GO:0005507">
    <property type="term" value="F:copper ion binding"/>
    <property type="evidence" value="ECO:0007669"/>
    <property type="project" value="InterPro"/>
</dbReference>
<dbReference type="AlphaFoldDB" id="A0A8J3E3V3"/>
<protein>
    <recommendedName>
        <fullName evidence="8">CopC domain-containing protein</fullName>
    </recommendedName>
</protein>
<reference evidence="9" key="2">
    <citation type="submission" date="2020-09" db="EMBL/GenBank/DDBJ databases">
        <authorList>
            <person name="Sun Q."/>
            <person name="Zhou Y."/>
        </authorList>
    </citation>
    <scope>NUCLEOTIDE SEQUENCE</scope>
    <source>
        <strain evidence="9">CGMCC 1.15725</strain>
    </source>
</reference>
<accession>A0A8J3E3V3</accession>
<evidence type="ECO:0000259" key="8">
    <source>
        <dbReference type="Pfam" id="PF04234"/>
    </source>
</evidence>
<comment type="caution">
    <text evidence="9">The sequence shown here is derived from an EMBL/GenBank/DDBJ whole genome shotgun (WGS) entry which is preliminary data.</text>
</comment>
<feature type="signal peptide" evidence="7">
    <location>
        <begin position="1"/>
        <end position="32"/>
    </location>
</feature>
<evidence type="ECO:0000313" key="10">
    <source>
        <dbReference type="Proteomes" id="UP000646365"/>
    </source>
</evidence>
<dbReference type="SUPFAM" id="SSF81296">
    <property type="entry name" value="E set domains"/>
    <property type="match status" value="1"/>
</dbReference>
<dbReference type="Gene3D" id="2.60.40.1220">
    <property type="match status" value="1"/>
</dbReference>
<gene>
    <name evidence="9" type="ORF">GCM10011611_29960</name>
</gene>
<dbReference type="InterPro" id="IPR007348">
    <property type="entry name" value="CopC_dom"/>
</dbReference>
<keyword evidence="4 7" id="KW-0732">Signal</keyword>
<dbReference type="PANTHER" id="PTHR34820">
    <property type="entry name" value="INNER MEMBRANE PROTEIN YEBZ"/>
    <property type="match status" value="1"/>
</dbReference>
<evidence type="ECO:0000256" key="2">
    <source>
        <dbReference type="ARBA" id="ARBA00010509"/>
    </source>
</evidence>
<dbReference type="Proteomes" id="UP000646365">
    <property type="component" value="Unassembled WGS sequence"/>
</dbReference>
<evidence type="ECO:0000256" key="6">
    <source>
        <dbReference type="ARBA" id="ARBA00023008"/>
    </source>
</evidence>
<dbReference type="PANTHER" id="PTHR34820:SF4">
    <property type="entry name" value="INNER MEMBRANE PROTEIN YEBZ"/>
    <property type="match status" value="1"/>
</dbReference>
<comment type="subcellular location">
    <subcellularLocation>
        <location evidence="1">Periplasm</location>
    </subcellularLocation>
</comment>
<proteinExistence type="inferred from homology"/>
<organism evidence="9 10">
    <name type="scientific">Aliidongia dinghuensis</name>
    <dbReference type="NCBI Taxonomy" id="1867774"/>
    <lineage>
        <taxon>Bacteria</taxon>
        <taxon>Pseudomonadati</taxon>
        <taxon>Pseudomonadota</taxon>
        <taxon>Alphaproteobacteria</taxon>
        <taxon>Rhodospirillales</taxon>
        <taxon>Dongiaceae</taxon>
        <taxon>Aliidongia</taxon>
    </lineage>
</organism>
<dbReference type="NCBIfam" id="NF033814">
    <property type="entry name" value="copper_CopC"/>
    <property type="match status" value="1"/>
</dbReference>
<reference evidence="9" key="1">
    <citation type="journal article" date="2014" name="Int. J. Syst. Evol. Microbiol.">
        <title>Complete genome sequence of Corynebacterium casei LMG S-19264T (=DSM 44701T), isolated from a smear-ripened cheese.</title>
        <authorList>
            <consortium name="US DOE Joint Genome Institute (JGI-PGF)"/>
            <person name="Walter F."/>
            <person name="Albersmeier A."/>
            <person name="Kalinowski J."/>
            <person name="Ruckert C."/>
        </authorList>
    </citation>
    <scope>NUCLEOTIDE SEQUENCE</scope>
    <source>
        <strain evidence="9">CGMCC 1.15725</strain>
    </source>
</reference>
<dbReference type="Pfam" id="PF04234">
    <property type="entry name" value="CopC"/>
    <property type="match status" value="1"/>
</dbReference>
<evidence type="ECO:0000256" key="1">
    <source>
        <dbReference type="ARBA" id="ARBA00004418"/>
    </source>
</evidence>